<organism evidence="2 3">
    <name type="scientific">Jaminaea rosea</name>
    <dbReference type="NCBI Taxonomy" id="1569628"/>
    <lineage>
        <taxon>Eukaryota</taxon>
        <taxon>Fungi</taxon>
        <taxon>Dikarya</taxon>
        <taxon>Basidiomycota</taxon>
        <taxon>Ustilaginomycotina</taxon>
        <taxon>Exobasidiomycetes</taxon>
        <taxon>Microstromatales</taxon>
        <taxon>Microstromatales incertae sedis</taxon>
        <taxon>Jaminaea</taxon>
    </lineage>
</organism>
<accession>A0A316UNC6</accession>
<proteinExistence type="predicted"/>
<dbReference type="EMBL" id="KZ819674">
    <property type="protein sequence ID" value="PWN25851.1"/>
    <property type="molecule type" value="Genomic_DNA"/>
</dbReference>
<dbReference type="AlphaFoldDB" id="A0A316UNC6"/>
<feature type="region of interest" description="Disordered" evidence="1">
    <location>
        <begin position="64"/>
        <end position="84"/>
    </location>
</feature>
<dbReference type="Proteomes" id="UP000245884">
    <property type="component" value="Unassembled WGS sequence"/>
</dbReference>
<dbReference type="GeneID" id="37031572"/>
<sequence>MKAIKVVPRSCKALLALSSTSLAFSFVPRPHRPTRHLVCARLICRDGERKSKARPSCIVLELEPGEPPAATTTTPDRPPAGRTCTRVPASERLSFLRCKARGRCGWCRWEAEKQASTIEGTLLSKAISSVRARQRRVCSEHGVVNKRMSARGGAR</sequence>
<evidence type="ECO:0000313" key="3">
    <source>
        <dbReference type="Proteomes" id="UP000245884"/>
    </source>
</evidence>
<protein>
    <submittedName>
        <fullName evidence="2">Uncharacterized protein</fullName>
    </submittedName>
</protein>
<evidence type="ECO:0000256" key="1">
    <source>
        <dbReference type="SAM" id="MobiDB-lite"/>
    </source>
</evidence>
<feature type="compositionally biased region" description="Low complexity" evidence="1">
    <location>
        <begin position="68"/>
        <end position="83"/>
    </location>
</feature>
<name>A0A316UNC6_9BASI</name>
<gene>
    <name evidence="2" type="ORF">BDZ90DRAFT_64898</name>
</gene>
<evidence type="ECO:0000313" key="2">
    <source>
        <dbReference type="EMBL" id="PWN25851.1"/>
    </source>
</evidence>
<keyword evidence="3" id="KW-1185">Reference proteome</keyword>
<dbReference type="RefSeq" id="XP_025360463.1">
    <property type="nucleotide sequence ID" value="XM_025509749.1"/>
</dbReference>
<reference evidence="2 3" key="1">
    <citation type="journal article" date="2018" name="Mol. Biol. Evol.">
        <title>Broad Genomic Sampling Reveals a Smut Pathogenic Ancestry of the Fungal Clade Ustilaginomycotina.</title>
        <authorList>
            <person name="Kijpornyongpan T."/>
            <person name="Mondo S.J."/>
            <person name="Barry K."/>
            <person name="Sandor L."/>
            <person name="Lee J."/>
            <person name="Lipzen A."/>
            <person name="Pangilinan J."/>
            <person name="LaButti K."/>
            <person name="Hainaut M."/>
            <person name="Henrissat B."/>
            <person name="Grigoriev I.V."/>
            <person name="Spatafora J.W."/>
            <person name="Aime M.C."/>
        </authorList>
    </citation>
    <scope>NUCLEOTIDE SEQUENCE [LARGE SCALE GENOMIC DNA]</scope>
    <source>
        <strain evidence="2 3">MCA 5214</strain>
    </source>
</reference>